<dbReference type="EMBL" id="MF547664">
    <property type="protein sequence ID" value="AVX33702.1"/>
    <property type="molecule type" value="Genomic_DNA"/>
</dbReference>
<protein>
    <submittedName>
        <fullName evidence="1">Uncharacterized protein</fullName>
    </submittedName>
</protein>
<accession>A0A2R4NC46</accession>
<geneLocation type="plasmid" evidence="1">
    <name>LIBA6289</name>
</geneLocation>
<name>A0A2R4NC46_CLODI</name>
<sequence length="49" mass="5639">MEKYFLDELNKLNNPTISEIIEVSEKLSLSPFIIASYFIEKEEDGNSSI</sequence>
<organism evidence="1">
    <name type="scientific">Clostridioides difficile</name>
    <name type="common">Peptoclostridium difficile</name>
    <dbReference type="NCBI Taxonomy" id="1496"/>
    <lineage>
        <taxon>Bacteria</taxon>
        <taxon>Bacillati</taxon>
        <taxon>Bacillota</taxon>
        <taxon>Clostridia</taxon>
        <taxon>Peptostreptococcales</taxon>
        <taxon>Peptostreptococcaceae</taxon>
        <taxon>Clostridioides</taxon>
    </lineage>
</organism>
<dbReference type="RefSeq" id="WP_172692574.1">
    <property type="nucleotide sequence ID" value="NZ_MF547664.1"/>
</dbReference>
<reference evidence="1" key="1">
    <citation type="journal article" date="2018" name="Genome Biol. Evol.">
        <title>Two Groups of Cocirculating, Epidemic Clostridiodes difficile Strains Microdiversify through Different Mechanisms.</title>
        <authorList>
            <person name="Murillo T."/>
            <person name="Ramirez-Vargas G."/>
            <person name="Riedel T."/>
            <person name="Overmann J."/>
            <person name="Andersen J.M."/>
            <person name="Guzman-Verri C."/>
            <person name="Chaves-Olarte E."/>
            <person name="Rodriguez C."/>
        </authorList>
    </citation>
    <scope>NUCLEOTIDE SEQUENCE</scope>
    <source>
        <strain evidence="1">LIBA-6289</strain>
        <plasmid evidence="1">LIBA6289</plasmid>
    </source>
</reference>
<dbReference type="AlphaFoldDB" id="A0A2R4NC46"/>
<gene>
    <name evidence="1" type="ORF">plasmid_LIBA6289_00016</name>
</gene>
<proteinExistence type="predicted"/>
<keyword evidence="1" id="KW-0614">Plasmid</keyword>
<evidence type="ECO:0000313" key="1">
    <source>
        <dbReference type="EMBL" id="AVX33702.1"/>
    </source>
</evidence>